<comment type="caution">
    <text evidence="1">The sequence shown here is derived from an EMBL/GenBank/DDBJ whole genome shotgun (WGS) entry which is preliminary data.</text>
</comment>
<sequence>MHFVHGAQHGRGADGVELACFAGRTQRDLTLDTMAASFTRP</sequence>
<dbReference type="AlphaFoldDB" id="L8PJ21"/>
<evidence type="ECO:0000313" key="2">
    <source>
        <dbReference type="Proteomes" id="UP000011205"/>
    </source>
</evidence>
<reference evidence="1 2" key="1">
    <citation type="journal article" date="2013" name="Genome Announc.">
        <title>Draft Genome Sequence of Streptomyces viridochromogenes Strain Tu57, Producer of Avilamycin.</title>
        <authorList>
            <person name="Gruning B.A."/>
            <person name="Erxleben A."/>
            <person name="Hahnlein A."/>
            <person name="Gunther S."/>
        </authorList>
    </citation>
    <scope>NUCLEOTIDE SEQUENCE [LARGE SCALE GENOMIC DNA]</scope>
    <source>
        <strain evidence="1 2">Tue57</strain>
    </source>
</reference>
<gene>
    <name evidence="1" type="ORF">STVIR_2548</name>
</gene>
<dbReference type="Proteomes" id="UP000011205">
    <property type="component" value="Unassembled WGS sequence"/>
</dbReference>
<dbReference type="PATRIC" id="fig|1160705.3.peg.2528"/>
<dbReference type="EMBL" id="AMLP01000084">
    <property type="protein sequence ID" value="ELS56450.1"/>
    <property type="molecule type" value="Genomic_DNA"/>
</dbReference>
<accession>L8PJ21</accession>
<organism evidence="1 2">
    <name type="scientific">Streptomyces viridochromogenes Tue57</name>
    <dbReference type="NCBI Taxonomy" id="1160705"/>
    <lineage>
        <taxon>Bacteria</taxon>
        <taxon>Bacillati</taxon>
        <taxon>Actinomycetota</taxon>
        <taxon>Actinomycetes</taxon>
        <taxon>Kitasatosporales</taxon>
        <taxon>Streptomycetaceae</taxon>
        <taxon>Streptomyces</taxon>
    </lineage>
</organism>
<proteinExistence type="predicted"/>
<protein>
    <submittedName>
        <fullName evidence="1">Uncharacterized protein</fullName>
    </submittedName>
</protein>
<name>L8PJ21_STRVR</name>
<evidence type="ECO:0000313" key="1">
    <source>
        <dbReference type="EMBL" id="ELS56450.1"/>
    </source>
</evidence>